<protein>
    <recommendedName>
        <fullName evidence="5">Major facilitator superfamily (MFS) profile domain-containing protein</fullName>
    </recommendedName>
</protein>
<dbReference type="Proteomes" id="UP000216361">
    <property type="component" value="Unassembled WGS sequence"/>
</dbReference>
<dbReference type="SUPFAM" id="SSF103473">
    <property type="entry name" value="MFS general substrate transporter"/>
    <property type="match status" value="1"/>
</dbReference>
<dbReference type="Pfam" id="PF07690">
    <property type="entry name" value="MFS_1"/>
    <property type="match status" value="1"/>
</dbReference>
<evidence type="ECO:0000256" key="1">
    <source>
        <dbReference type="ARBA" id="ARBA00022692"/>
    </source>
</evidence>
<proteinExistence type="predicted"/>
<dbReference type="InterPro" id="IPR020846">
    <property type="entry name" value="MFS_dom"/>
</dbReference>
<keyword evidence="7" id="KW-1185">Reference proteome</keyword>
<evidence type="ECO:0000259" key="5">
    <source>
        <dbReference type="PROSITE" id="PS50850"/>
    </source>
</evidence>
<evidence type="ECO:0000256" key="2">
    <source>
        <dbReference type="ARBA" id="ARBA00022989"/>
    </source>
</evidence>
<dbReference type="Gene3D" id="1.20.1250.20">
    <property type="entry name" value="MFS general substrate transporter like domains"/>
    <property type="match status" value="1"/>
</dbReference>
<evidence type="ECO:0000256" key="4">
    <source>
        <dbReference type="SAM" id="Phobius"/>
    </source>
</evidence>
<organism evidence="6 7">
    <name type="scientific">Elstera cyanobacteriorum</name>
    <dbReference type="NCBI Taxonomy" id="2022747"/>
    <lineage>
        <taxon>Bacteria</taxon>
        <taxon>Pseudomonadati</taxon>
        <taxon>Pseudomonadota</taxon>
        <taxon>Alphaproteobacteria</taxon>
        <taxon>Rhodospirillales</taxon>
        <taxon>Rhodospirillaceae</taxon>
        <taxon>Elstera</taxon>
    </lineage>
</organism>
<feature type="transmembrane region" description="Helical" evidence="4">
    <location>
        <begin position="302"/>
        <end position="325"/>
    </location>
</feature>
<feature type="transmembrane region" description="Helical" evidence="4">
    <location>
        <begin position="346"/>
        <end position="366"/>
    </location>
</feature>
<feature type="transmembrane region" description="Helical" evidence="4">
    <location>
        <begin position="143"/>
        <end position="161"/>
    </location>
</feature>
<comment type="caution">
    <text evidence="6">The sequence shown here is derived from an EMBL/GenBank/DDBJ whole genome shotgun (WGS) entry which is preliminary data.</text>
</comment>
<dbReference type="InterPro" id="IPR050327">
    <property type="entry name" value="Proton-linked_MCT"/>
</dbReference>
<dbReference type="EMBL" id="NOXS01000034">
    <property type="protein sequence ID" value="OYQ17360.1"/>
    <property type="molecule type" value="Genomic_DNA"/>
</dbReference>
<dbReference type="AlphaFoldDB" id="A0A255XM63"/>
<feature type="transmembrane region" description="Helical" evidence="4">
    <location>
        <begin position="167"/>
        <end position="187"/>
    </location>
</feature>
<dbReference type="PROSITE" id="PS50850">
    <property type="entry name" value="MFS"/>
    <property type="match status" value="1"/>
</dbReference>
<accession>A0A255XM63</accession>
<feature type="transmembrane region" description="Helical" evidence="4">
    <location>
        <begin position="106"/>
        <end position="131"/>
    </location>
</feature>
<dbReference type="InterPro" id="IPR011701">
    <property type="entry name" value="MFS"/>
</dbReference>
<feature type="transmembrane region" description="Helical" evidence="4">
    <location>
        <begin position="275"/>
        <end position="296"/>
    </location>
</feature>
<reference evidence="6 7" key="1">
    <citation type="submission" date="2017-07" db="EMBL/GenBank/DDBJ databases">
        <title>Elstera cyanobacteriorum sp. nov., a novel bacterium isolated from cyanobacterial aggregates in a eutrophic lake.</title>
        <authorList>
            <person name="Cai H."/>
        </authorList>
    </citation>
    <scope>NUCLEOTIDE SEQUENCE [LARGE SCALE GENOMIC DNA]</scope>
    <source>
        <strain evidence="6 7">TH019</strain>
    </source>
</reference>
<feature type="transmembrane region" description="Helical" evidence="4">
    <location>
        <begin position="44"/>
        <end position="69"/>
    </location>
</feature>
<dbReference type="InterPro" id="IPR036259">
    <property type="entry name" value="MFS_trans_sf"/>
</dbReference>
<feature type="transmembrane region" description="Helical" evidence="4">
    <location>
        <begin position="372"/>
        <end position="392"/>
    </location>
</feature>
<evidence type="ECO:0000256" key="3">
    <source>
        <dbReference type="ARBA" id="ARBA00023136"/>
    </source>
</evidence>
<keyword evidence="1 4" id="KW-0812">Transmembrane</keyword>
<gene>
    <name evidence="6" type="ORF">CHR90_15465</name>
</gene>
<feature type="domain" description="Major facilitator superfamily (MFS) profile" evidence="5">
    <location>
        <begin position="1"/>
        <end position="396"/>
    </location>
</feature>
<feature type="transmembrane region" description="Helical" evidence="4">
    <location>
        <begin position="81"/>
        <end position="100"/>
    </location>
</feature>
<keyword evidence="2 4" id="KW-1133">Transmembrane helix</keyword>
<evidence type="ECO:0000313" key="7">
    <source>
        <dbReference type="Proteomes" id="UP000216361"/>
    </source>
</evidence>
<evidence type="ECO:0000313" key="6">
    <source>
        <dbReference type="EMBL" id="OYQ17360.1"/>
    </source>
</evidence>
<sequence>MLRMTTDSPRPGPLVWGLGIAQILAWGSSYYWPALFTAAVAAETGWSATVIVSGLTVGLSVSGILTRGLGHRMHRWGPRRVMVAGAMLLAAGLVGLGLAHHLMAYWLAWAVLGAGMACGLYDAGFATLAAVLKEKSALTIARLTLLGGLASTVCWPISHFLIETIGWRAACFVYAGLHVSVSLPIFLRLLPKQAVTPVAAARAVAGPTAAERPLMLTMGAILVLQTLLSATMAVHLPGLLQASGLSLTGAVAIAAWLGPAQVVARAVQTLLTARLTPLATLFIAVGAAGCGLALLLLTLTVWSWPLLAVVGVLIYGAGNGLLTIAKGTLPLQLFGRERYARVLGHLAAPSLIAQALAPLLLTWALTQTAMSGLVGGLVALVAVSLGLTAVLGRQVKAAPVPSPLPAESLHRPSR</sequence>
<feature type="transmembrane region" description="Helical" evidence="4">
    <location>
        <begin position="242"/>
        <end position="263"/>
    </location>
</feature>
<dbReference type="PANTHER" id="PTHR11360">
    <property type="entry name" value="MONOCARBOXYLATE TRANSPORTER"/>
    <property type="match status" value="1"/>
</dbReference>
<dbReference type="GO" id="GO:0022857">
    <property type="term" value="F:transmembrane transporter activity"/>
    <property type="evidence" value="ECO:0007669"/>
    <property type="project" value="InterPro"/>
</dbReference>
<feature type="transmembrane region" description="Helical" evidence="4">
    <location>
        <begin position="214"/>
        <end position="236"/>
    </location>
</feature>
<name>A0A255XM63_9PROT</name>
<feature type="transmembrane region" description="Helical" evidence="4">
    <location>
        <begin position="12"/>
        <end position="32"/>
    </location>
</feature>
<keyword evidence="3 4" id="KW-0472">Membrane</keyword>
<dbReference type="PANTHER" id="PTHR11360:SF308">
    <property type="entry name" value="BLL3089 PROTEIN"/>
    <property type="match status" value="1"/>
</dbReference>